<evidence type="ECO:0000313" key="1">
    <source>
        <dbReference type="EMBL" id="AYD87694.1"/>
    </source>
</evidence>
<dbReference type="Proteomes" id="UP000269323">
    <property type="component" value="Segment"/>
</dbReference>
<proteinExistence type="predicted"/>
<dbReference type="EMBL" id="MH884648">
    <property type="protein sequence ID" value="AYD87694.1"/>
    <property type="molecule type" value="Genomic_DNA"/>
</dbReference>
<sequence length="215" mass="23357">MVKTHSTYRCETCGTEYATWPLAEACEAQPEPAAPGVEVGCYVAGGGYGWWKQDAGWALTDSTPWPAPGARSHHPRYITKENPDPKFARYRGDPLDTPCAVRAASWAPIFRVAGFVSVPPLCRTSGGFMRHEAKRIVGWSPRHMNRQGGPEPGTDLAAAPGSLRMEAFGYMSGSGLVVLLNPDLWPDTDEEQEARFKAVAAYVAAGGRVDYFGDH</sequence>
<reference evidence="1 2" key="1">
    <citation type="submission" date="2018-08" db="EMBL/GenBank/DDBJ databases">
        <title>The isolation and characterization of a novel rhizosphere caulophage that is similar to lambdoid phages.</title>
        <authorList>
            <person name="Berrios L."/>
            <person name="Ely B."/>
        </authorList>
    </citation>
    <scope>NUCLEOTIDE SEQUENCE [LARGE SCALE GENOMIC DNA]</scope>
</reference>
<organism evidence="1 2">
    <name type="scientific">Caulobacter phage Kronos</name>
    <dbReference type="NCBI Taxonomy" id="2340873"/>
    <lineage>
        <taxon>Viruses</taxon>
        <taxon>Duplodnaviria</taxon>
        <taxon>Heunggongvirae</taxon>
        <taxon>Uroviricota</taxon>
        <taxon>Caudoviricetes</taxon>
        <taxon>Caudoviricetes incertae sedis</taxon>
        <taxon>Kronosvirus</taxon>
        <taxon>Kronosvirus pelion</taxon>
    </lineage>
</organism>
<protein>
    <submittedName>
        <fullName evidence="1">Uncharacterized protein</fullName>
    </submittedName>
</protein>
<keyword evidence="2" id="KW-1185">Reference proteome</keyword>
<name>A0A386KRN7_9CAUD</name>
<accession>A0A386KRN7</accession>
<evidence type="ECO:0000313" key="2">
    <source>
        <dbReference type="Proteomes" id="UP000269323"/>
    </source>
</evidence>